<keyword evidence="1" id="KW-0732">Signal</keyword>
<dbReference type="EMBL" id="JANSUY010000001">
    <property type="protein sequence ID" value="MCR9013516.1"/>
    <property type="molecule type" value="Genomic_DNA"/>
</dbReference>
<feature type="signal peptide" evidence="1">
    <location>
        <begin position="1"/>
        <end position="22"/>
    </location>
</feature>
<evidence type="ECO:0000313" key="2">
    <source>
        <dbReference type="EMBL" id="MCR9013516.1"/>
    </source>
</evidence>
<feature type="chain" id="PRO_5040985965" evidence="1">
    <location>
        <begin position="23"/>
        <end position="246"/>
    </location>
</feature>
<sequence>MMIRRFALAIMLMFFALNLAMAQGDAQLWLTYNNQTRLSDKWGYTFDVNYRTRGFFPFNSTLAAARVGGIYFVSNRSRISGGYAWFGTYVSDFDINLLPEHRLWQQIQWIIPKSKFQLVHRFRLEQRFRQELLKYPSGKSSFAYTTRARYMVQFQGLLLPPKTPDGFQISWQTANEIMFHSGDIISSRLFNQNRTLAGVVISPNRKFDFAVLYQLILQYQPVLDNVEEIHSIRLTAFHTLDYRKNR</sequence>
<dbReference type="AlphaFoldDB" id="A0A9X2P2X1"/>
<dbReference type="InterPro" id="IPR019619">
    <property type="entry name" value="DUF2490"/>
</dbReference>
<name>A0A9X2P2X1_9BACT</name>
<gene>
    <name evidence="2" type="ORF">NU887_00645</name>
</gene>
<dbReference type="Pfam" id="PF10677">
    <property type="entry name" value="DUF2490"/>
    <property type="match status" value="1"/>
</dbReference>
<proteinExistence type="predicted"/>
<dbReference type="RefSeq" id="WP_258421418.1">
    <property type="nucleotide sequence ID" value="NZ_JANSUY010000001.1"/>
</dbReference>
<evidence type="ECO:0000256" key="1">
    <source>
        <dbReference type="SAM" id="SignalP"/>
    </source>
</evidence>
<dbReference type="Proteomes" id="UP001142175">
    <property type="component" value="Unassembled WGS sequence"/>
</dbReference>
<comment type="caution">
    <text evidence="2">The sequence shown here is derived from an EMBL/GenBank/DDBJ whole genome shotgun (WGS) entry which is preliminary data.</text>
</comment>
<organism evidence="2 3">
    <name type="scientific">Aquiflexum gelatinilyticum</name>
    <dbReference type="NCBI Taxonomy" id="2961943"/>
    <lineage>
        <taxon>Bacteria</taxon>
        <taxon>Pseudomonadati</taxon>
        <taxon>Bacteroidota</taxon>
        <taxon>Cytophagia</taxon>
        <taxon>Cytophagales</taxon>
        <taxon>Cyclobacteriaceae</taxon>
        <taxon>Aquiflexum</taxon>
    </lineage>
</organism>
<accession>A0A9X2P2X1</accession>
<keyword evidence="3" id="KW-1185">Reference proteome</keyword>
<evidence type="ECO:0000313" key="3">
    <source>
        <dbReference type="Proteomes" id="UP001142175"/>
    </source>
</evidence>
<reference evidence="2" key="1">
    <citation type="submission" date="2022-08" db="EMBL/GenBank/DDBJ databases">
        <authorList>
            <person name="Zhang D."/>
        </authorList>
    </citation>
    <scope>NUCLEOTIDE SEQUENCE</scope>
    <source>
        <strain evidence="2">XJ19-11</strain>
    </source>
</reference>
<protein>
    <submittedName>
        <fullName evidence="2">DUF2490 domain-containing protein</fullName>
    </submittedName>
</protein>